<evidence type="ECO:0000313" key="11">
    <source>
        <dbReference type="EMBL" id="GIM44705.1"/>
    </source>
</evidence>
<comment type="activity regulation">
    <text evidence="10">Na(+) is not transported, but it plays an essential structural role and its presence is essential for fluoride channel function.</text>
</comment>
<evidence type="ECO:0000256" key="5">
    <source>
        <dbReference type="ARBA" id="ARBA00023136"/>
    </source>
</evidence>
<keyword evidence="2 10" id="KW-1003">Cell membrane</keyword>
<keyword evidence="5 10" id="KW-0472">Membrane</keyword>
<dbReference type="RefSeq" id="WP_282197971.1">
    <property type="nucleotide sequence ID" value="NZ_BOQE01000001.1"/>
</dbReference>
<evidence type="ECO:0000256" key="2">
    <source>
        <dbReference type="ARBA" id="ARBA00022475"/>
    </source>
</evidence>
<dbReference type="EMBL" id="BOQE01000001">
    <property type="protein sequence ID" value="GIM44705.1"/>
    <property type="molecule type" value="Genomic_DNA"/>
</dbReference>
<dbReference type="GO" id="GO:0140114">
    <property type="term" value="P:cellular detoxification of fluoride"/>
    <property type="evidence" value="ECO:0007669"/>
    <property type="project" value="UniProtKB-UniRule"/>
</dbReference>
<dbReference type="NCBIfam" id="TIGR00494">
    <property type="entry name" value="crcB"/>
    <property type="match status" value="1"/>
</dbReference>
<dbReference type="PANTHER" id="PTHR28259">
    <property type="entry name" value="FLUORIDE EXPORT PROTEIN 1-RELATED"/>
    <property type="match status" value="1"/>
</dbReference>
<keyword evidence="10" id="KW-0406">Ion transport</keyword>
<evidence type="ECO:0000313" key="12">
    <source>
        <dbReference type="Proteomes" id="UP001057291"/>
    </source>
</evidence>
<keyword evidence="10" id="KW-0915">Sodium</keyword>
<comment type="caution">
    <text evidence="11">The sequence shown here is derived from an EMBL/GenBank/DDBJ whole genome shotgun (WGS) entry which is preliminary data.</text>
</comment>
<accession>A0AAV4LAA2</accession>
<keyword evidence="6 10" id="KW-0407">Ion channel</keyword>
<dbReference type="GO" id="GO:0005886">
    <property type="term" value="C:plasma membrane"/>
    <property type="evidence" value="ECO:0007669"/>
    <property type="project" value="UniProtKB-SubCell"/>
</dbReference>
<feature type="transmembrane region" description="Helical" evidence="10">
    <location>
        <begin position="27"/>
        <end position="50"/>
    </location>
</feature>
<name>A0AAV4LAA2_9BACL</name>
<feature type="transmembrane region" description="Helical" evidence="10">
    <location>
        <begin position="94"/>
        <end position="117"/>
    </location>
</feature>
<keyword evidence="3 10" id="KW-0812">Transmembrane</keyword>
<evidence type="ECO:0000256" key="9">
    <source>
        <dbReference type="ARBA" id="ARBA00049940"/>
    </source>
</evidence>
<dbReference type="GO" id="GO:0062054">
    <property type="term" value="F:fluoride channel activity"/>
    <property type="evidence" value="ECO:0007669"/>
    <property type="project" value="UniProtKB-UniRule"/>
</dbReference>
<organism evidence="11 12">
    <name type="scientific">Collibacillus ludicampi</name>
    <dbReference type="NCBI Taxonomy" id="2771369"/>
    <lineage>
        <taxon>Bacteria</taxon>
        <taxon>Bacillati</taxon>
        <taxon>Bacillota</taxon>
        <taxon>Bacilli</taxon>
        <taxon>Bacillales</taxon>
        <taxon>Alicyclobacillaceae</taxon>
        <taxon>Collibacillus</taxon>
    </lineage>
</organism>
<evidence type="ECO:0000256" key="10">
    <source>
        <dbReference type="HAMAP-Rule" id="MF_00454"/>
    </source>
</evidence>
<gene>
    <name evidence="11" type="primary">crcB1</name>
    <name evidence="10" type="synonym">crcB</name>
    <name evidence="10" type="synonym">fluC</name>
    <name evidence="11" type="ORF">DNHGIG_02540</name>
</gene>
<comment type="similarity">
    <text evidence="7 10">Belongs to the fluoride channel Fluc/FEX (TC 1.A.43) family.</text>
</comment>
<evidence type="ECO:0000256" key="1">
    <source>
        <dbReference type="ARBA" id="ARBA00004651"/>
    </source>
</evidence>
<keyword evidence="10" id="KW-0813">Transport</keyword>
<dbReference type="GO" id="GO:0046872">
    <property type="term" value="F:metal ion binding"/>
    <property type="evidence" value="ECO:0007669"/>
    <property type="project" value="UniProtKB-KW"/>
</dbReference>
<comment type="function">
    <text evidence="9 10">Fluoride-specific ion channel. Important for reducing fluoride concentration in the cell, thus reducing its toxicity.</text>
</comment>
<evidence type="ECO:0000256" key="3">
    <source>
        <dbReference type="ARBA" id="ARBA00022692"/>
    </source>
</evidence>
<feature type="binding site" evidence="10">
    <location>
        <position position="74"/>
    </location>
    <ligand>
        <name>Na(+)</name>
        <dbReference type="ChEBI" id="CHEBI:29101"/>
        <note>structural</note>
    </ligand>
</feature>
<evidence type="ECO:0000256" key="6">
    <source>
        <dbReference type="ARBA" id="ARBA00023303"/>
    </source>
</evidence>
<evidence type="ECO:0000256" key="7">
    <source>
        <dbReference type="ARBA" id="ARBA00035120"/>
    </source>
</evidence>
<keyword evidence="4 10" id="KW-1133">Transmembrane helix</keyword>
<proteinExistence type="inferred from homology"/>
<comment type="subcellular location">
    <subcellularLocation>
        <location evidence="1 10">Cell membrane</location>
        <topology evidence="1 10">Multi-pass membrane protein</topology>
    </subcellularLocation>
</comment>
<dbReference type="InterPro" id="IPR003691">
    <property type="entry name" value="FluC"/>
</dbReference>
<evidence type="ECO:0000256" key="4">
    <source>
        <dbReference type="ARBA" id="ARBA00022989"/>
    </source>
</evidence>
<keyword evidence="10" id="KW-0479">Metal-binding</keyword>
<reference evidence="11" key="1">
    <citation type="journal article" date="2023" name="Int. J. Syst. Evol. Microbiol.">
        <title>Collibacillus ludicampi gen. nov., sp. nov., a new soil bacterium of the family Alicyclobacillaceae.</title>
        <authorList>
            <person name="Jojima T."/>
            <person name="Ioku Y."/>
            <person name="Fukuta Y."/>
            <person name="Shirasaka N."/>
            <person name="Matsumura Y."/>
            <person name="Mori M."/>
        </authorList>
    </citation>
    <scope>NUCLEOTIDE SEQUENCE</scope>
    <source>
        <strain evidence="11">TP075</strain>
    </source>
</reference>
<feature type="transmembrane region" description="Helical" evidence="10">
    <location>
        <begin position="62"/>
        <end position="82"/>
    </location>
</feature>
<dbReference type="Pfam" id="PF02537">
    <property type="entry name" value="CRCB"/>
    <property type="match status" value="1"/>
</dbReference>
<feature type="binding site" evidence="10">
    <location>
        <position position="77"/>
    </location>
    <ligand>
        <name>Na(+)</name>
        <dbReference type="ChEBI" id="CHEBI:29101"/>
        <note>structural</note>
    </ligand>
</feature>
<dbReference type="AlphaFoldDB" id="A0AAV4LAA2"/>
<dbReference type="HAMAP" id="MF_00454">
    <property type="entry name" value="FluC"/>
    <property type="match status" value="1"/>
</dbReference>
<evidence type="ECO:0000256" key="8">
    <source>
        <dbReference type="ARBA" id="ARBA00035585"/>
    </source>
</evidence>
<keyword evidence="12" id="KW-1185">Reference proteome</keyword>
<protein>
    <recommendedName>
        <fullName evidence="10">Fluoride-specific ion channel FluC</fullName>
    </recommendedName>
</protein>
<sequence length="129" mass="14561">MIYFIVGIAGVLGALFRYDLGLLIHSWWSLSFPLETLLINYLGCIILGWFTPWAASHKNFPSWIRVGFGTGFIGSFTTFSTFSAETLALIQKGLWGIAILYVLLSLWGGLLMAWCGYRLFKLRGITREE</sequence>
<comment type="catalytic activity">
    <reaction evidence="8">
        <text>fluoride(in) = fluoride(out)</text>
        <dbReference type="Rhea" id="RHEA:76159"/>
        <dbReference type="ChEBI" id="CHEBI:17051"/>
    </reaction>
    <physiologicalReaction direction="left-to-right" evidence="8">
        <dbReference type="Rhea" id="RHEA:76160"/>
    </physiologicalReaction>
</comment>
<dbReference type="PANTHER" id="PTHR28259:SF1">
    <property type="entry name" value="FLUORIDE EXPORT PROTEIN 1-RELATED"/>
    <property type="match status" value="1"/>
</dbReference>
<dbReference type="Proteomes" id="UP001057291">
    <property type="component" value="Unassembled WGS sequence"/>
</dbReference>